<reference evidence="4 5" key="1">
    <citation type="submission" date="2019-12" db="EMBL/GenBank/DDBJ databases">
        <title>Lactobacillus hilgardii FLUB.</title>
        <authorList>
            <person name="Gustaw K."/>
        </authorList>
    </citation>
    <scope>NUCLEOTIDE SEQUENCE [LARGE SCALE GENOMIC DNA]</scope>
    <source>
        <strain evidence="4 5">FLUB</strain>
    </source>
</reference>
<dbReference type="RefSeq" id="WP_159298625.1">
    <property type="nucleotide sequence ID" value="NZ_CP047121.1"/>
</dbReference>
<sequence length="158" mass="18138">MTYSRSEHVELVNMCMIYNPKTKEVLVEDKTDVTWKFGHTFPGGHVERNESLYDAMVREVYEETGLTITQLESCGTVEWFNQDPLYRRLGFLYKTSHFSGTLKQSSEGKIYWIPLADLNENNTAESFMTFLKIFTEPTTVDATSKIMNGSLSIIPKEA</sequence>
<evidence type="ECO:0000259" key="3">
    <source>
        <dbReference type="PROSITE" id="PS51462"/>
    </source>
</evidence>
<organism evidence="4 5">
    <name type="scientific">Lentilactobacillus hilgardii</name>
    <name type="common">Lactobacillus hilgardii</name>
    <dbReference type="NCBI Taxonomy" id="1588"/>
    <lineage>
        <taxon>Bacteria</taxon>
        <taxon>Bacillati</taxon>
        <taxon>Bacillota</taxon>
        <taxon>Bacilli</taxon>
        <taxon>Lactobacillales</taxon>
        <taxon>Lactobacillaceae</taxon>
        <taxon>Lentilactobacillus</taxon>
    </lineage>
</organism>
<evidence type="ECO:0000256" key="2">
    <source>
        <dbReference type="ARBA" id="ARBA00022801"/>
    </source>
</evidence>
<accession>A0A6P1E3B2</accession>
<comment type="cofactor">
    <cofactor evidence="1">
        <name>Mg(2+)</name>
        <dbReference type="ChEBI" id="CHEBI:18420"/>
    </cofactor>
</comment>
<dbReference type="Gene3D" id="3.90.79.10">
    <property type="entry name" value="Nucleoside Triphosphate Pyrophosphohydrolase"/>
    <property type="match status" value="1"/>
</dbReference>
<dbReference type="PANTHER" id="PTHR43046">
    <property type="entry name" value="GDP-MANNOSE MANNOSYL HYDROLASE"/>
    <property type="match status" value="1"/>
</dbReference>
<dbReference type="PANTHER" id="PTHR43046:SF2">
    <property type="entry name" value="8-OXO-DGTP DIPHOSPHATASE-RELATED"/>
    <property type="match status" value="1"/>
</dbReference>
<gene>
    <name evidence="4" type="ORF">GQR93_01665</name>
</gene>
<dbReference type="PROSITE" id="PS51462">
    <property type="entry name" value="NUDIX"/>
    <property type="match status" value="1"/>
</dbReference>
<dbReference type="Proteomes" id="UP000465035">
    <property type="component" value="Chromosome"/>
</dbReference>
<feature type="domain" description="Nudix hydrolase" evidence="3">
    <location>
        <begin position="8"/>
        <end position="136"/>
    </location>
</feature>
<dbReference type="SMR" id="A0A6P1E3B2"/>
<dbReference type="EMBL" id="CP047121">
    <property type="protein sequence ID" value="QHB51019.1"/>
    <property type="molecule type" value="Genomic_DNA"/>
</dbReference>
<dbReference type="InterPro" id="IPR015797">
    <property type="entry name" value="NUDIX_hydrolase-like_dom_sf"/>
</dbReference>
<protein>
    <submittedName>
        <fullName evidence="4">NUDIX domain-containing protein</fullName>
    </submittedName>
</protein>
<dbReference type="AlphaFoldDB" id="A0A6P1E3B2"/>
<dbReference type="Pfam" id="PF00293">
    <property type="entry name" value="NUDIX"/>
    <property type="match status" value="1"/>
</dbReference>
<name>A0A6P1E3B2_LENHI</name>
<dbReference type="InterPro" id="IPR020084">
    <property type="entry name" value="NUDIX_hydrolase_CS"/>
</dbReference>
<dbReference type="GeneID" id="69057061"/>
<evidence type="ECO:0000313" key="4">
    <source>
        <dbReference type="EMBL" id="QHB51019.1"/>
    </source>
</evidence>
<keyword evidence="2" id="KW-0378">Hydrolase</keyword>
<dbReference type="GO" id="GO:0016787">
    <property type="term" value="F:hydrolase activity"/>
    <property type="evidence" value="ECO:0007669"/>
    <property type="project" value="UniProtKB-KW"/>
</dbReference>
<dbReference type="SUPFAM" id="SSF55811">
    <property type="entry name" value="Nudix"/>
    <property type="match status" value="1"/>
</dbReference>
<proteinExistence type="predicted"/>
<evidence type="ECO:0000313" key="5">
    <source>
        <dbReference type="Proteomes" id="UP000465035"/>
    </source>
</evidence>
<evidence type="ECO:0000256" key="1">
    <source>
        <dbReference type="ARBA" id="ARBA00001946"/>
    </source>
</evidence>
<dbReference type="PROSITE" id="PS00893">
    <property type="entry name" value="NUDIX_BOX"/>
    <property type="match status" value="1"/>
</dbReference>
<dbReference type="CDD" id="cd18875">
    <property type="entry name" value="NUDIX_Hydrolase"/>
    <property type="match status" value="1"/>
</dbReference>
<dbReference type="InterPro" id="IPR000086">
    <property type="entry name" value="NUDIX_hydrolase_dom"/>
</dbReference>